<reference evidence="1 2" key="1">
    <citation type="journal article" date="2018" name="G3 (Bethesda)">
        <title>Phylogenetic and Phylogenomic Definition of Rhizopus Species.</title>
        <authorList>
            <person name="Gryganskyi A.P."/>
            <person name="Golan J."/>
            <person name="Dolatabadi S."/>
            <person name="Mondo S."/>
            <person name="Robb S."/>
            <person name="Idnurm A."/>
            <person name="Muszewska A."/>
            <person name="Steczkiewicz K."/>
            <person name="Masonjones S."/>
            <person name="Liao H.L."/>
            <person name="Gajdeczka M.T."/>
            <person name="Anike F."/>
            <person name="Vuek A."/>
            <person name="Anishchenko I.M."/>
            <person name="Voigt K."/>
            <person name="de Hoog G.S."/>
            <person name="Smith M.E."/>
            <person name="Heitman J."/>
            <person name="Vilgalys R."/>
            <person name="Stajich J.E."/>
        </authorList>
    </citation>
    <scope>NUCLEOTIDE SEQUENCE [LARGE SCALE GENOMIC DNA]</scope>
    <source>
        <strain evidence="1 2">LSU 92-RS-03</strain>
    </source>
</reference>
<keyword evidence="2" id="KW-1185">Reference proteome</keyword>
<accession>A0A367KJF8</accession>
<organism evidence="1 2">
    <name type="scientific">Rhizopus stolonifer</name>
    <name type="common">Rhizopus nigricans</name>
    <dbReference type="NCBI Taxonomy" id="4846"/>
    <lineage>
        <taxon>Eukaryota</taxon>
        <taxon>Fungi</taxon>
        <taxon>Fungi incertae sedis</taxon>
        <taxon>Mucoromycota</taxon>
        <taxon>Mucoromycotina</taxon>
        <taxon>Mucoromycetes</taxon>
        <taxon>Mucorales</taxon>
        <taxon>Mucorineae</taxon>
        <taxon>Rhizopodaceae</taxon>
        <taxon>Rhizopus</taxon>
    </lineage>
</organism>
<evidence type="ECO:0000313" key="2">
    <source>
        <dbReference type="Proteomes" id="UP000253551"/>
    </source>
</evidence>
<proteinExistence type="predicted"/>
<dbReference type="Proteomes" id="UP000253551">
    <property type="component" value="Unassembled WGS sequence"/>
</dbReference>
<protein>
    <submittedName>
        <fullName evidence="1">Uncharacterized protein</fullName>
    </submittedName>
</protein>
<name>A0A367KJF8_RHIST</name>
<comment type="caution">
    <text evidence="1">The sequence shown here is derived from an EMBL/GenBank/DDBJ whole genome shotgun (WGS) entry which is preliminary data.</text>
</comment>
<evidence type="ECO:0000313" key="1">
    <source>
        <dbReference type="EMBL" id="RCI02363.1"/>
    </source>
</evidence>
<gene>
    <name evidence="1" type="ORF">CU098_011325</name>
</gene>
<dbReference type="OrthoDB" id="2276859at2759"/>
<feature type="non-terminal residue" evidence="1">
    <location>
        <position position="1"/>
    </location>
</feature>
<sequence length="421" mass="48518">SKKAYILEQGKDFDTQSFYIHFGFKTRAFAENELKIAVMSVYVEVEDQELKDFLYEEYICNDFAMITESTHLDIYWADTVRDIVSANTAKRKFDYMLSQEASTSTKRTQKDRRLSQTLTENNIIDLSNQGSSSQQDDVDGWKEIMTAHQNTEEDQLSPLHPKLIAAINYVTQKKSTAFKRYTRSLSYQQQCPEDSLYLYKIITTIMNAFYTKPSLLDFSSAHEPSEQDLNINIWGPIIEAIFSNTIVQVKSGDTVLKSFDRKFKIDYRLGVIINQVFIDIANIEVGRKATTIKVKGDHLKLLLEARTIIQKAISSFGFIYPPSFIVTSFHICGIKGDLLQTSLDSPSNFTTKRTSKRVRIPLSPNNSEELALLLQQLMMYKDKVEKYGNLLERGSKQSNRQKIIFWSYFESILQEELEKLS</sequence>
<dbReference type="AlphaFoldDB" id="A0A367KJF8"/>
<dbReference type="EMBL" id="PJQM01001427">
    <property type="protein sequence ID" value="RCI02363.1"/>
    <property type="molecule type" value="Genomic_DNA"/>
</dbReference>